<dbReference type="GO" id="GO:0016746">
    <property type="term" value="F:acyltransferase activity"/>
    <property type="evidence" value="ECO:0007669"/>
    <property type="project" value="UniProtKB-KW"/>
</dbReference>
<keyword evidence="2" id="KW-0012">Acyltransferase</keyword>
<proteinExistence type="predicted"/>
<reference evidence="4" key="1">
    <citation type="submission" date="2018-06" db="EMBL/GenBank/DDBJ databases">
        <authorList>
            <person name="Zhirakovskaya E."/>
        </authorList>
    </citation>
    <scope>NUCLEOTIDE SEQUENCE</scope>
</reference>
<dbReference type="InterPro" id="IPR013747">
    <property type="entry name" value="ACP_syn_III_C"/>
</dbReference>
<sequence>MLYNNVYLAAIGYELPSKVVTSEEIENRLTPLYDRLKLPKGRLELMTGIKKRRFWENGTRPSGVASVAAKRAIESSGIPVEKFGALFHTSVCRDFLEPATANVEHNTLGLRESVTLFDISNACLGVVNGMITLANMIELGQVKAGVIMAGEMGEGLVEATIATLLKDESLTRQSVKPAIASLTIGSGAVAVVLAHRDLAPDGHKFTGAVTRCDTTSSHLCTSSEDLGFGDGANPIMQTNSEELLNAGCALATRTWKDFKNELGWDNDMVNRVFTHQVGSAHRRLLYQSLNLDTEKDFATLPFLGNIGSVSLPITLAMGMERGVIAKGDKVAMLGIGSGLNCVMLGLEW</sequence>
<keyword evidence="1" id="KW-0808">Transferase</keyword>
<name>A0A3B1D1Z8_9ZZZZ</name>
<dbReference type="AlphaFoldDB" id="A0A3B1D1Z8"/>
<dbReference type="NCBIfam" id="NF006720">
    <property type="entry name" value="PRK09258.1"/>
    <property type="match status" value="1"/>
</dbReference>
<evidence type="ECO:0000256" key="1">
    <source>
        <dbReference type="ARBA" id="ARBA00022679"/>
    </source>
</evidence>
<dbReference type="InterPro" id="IPR016039">
    <property type="entry name" value="Thiolase-like"/>
</dbReference>
<evidence type="ECO:0000259" key="3">
    <source>
        <dbReference type="Pfam" id="PF08541"/>
    </source>
</evidence>
<dbReference type="GO" id="GO:0044550">
    <property type="term" value="P:secondary metabolite biosynthetic process"/>
    <property type="evidence" value="ECO:0007669"/>
    <property type="project" value="TreeGrafter"/>
</dbReference>
<dbReference type="PANTHER" id="PTHR34069:SF3">
    <property type="entry name" value="ACYL-COA:ACYL-COA ALKYLTRANSFERASE"/>
    <property type="match status" value="1"/>
</dbReference>
<dbReference type="SUPFAM" id="SSF53901">
    <property type="entry name" value="Thiolase-like"/>
    <property type="match status" value="1"/>
</dbReference>
<organism evidence="4">
    <name type="scientific">hydrothermal vent metagenome</name>
    <dbReference type="NCBI Taxonomy" id="652676"/>
    <lineage>
        <taxon>unclassified sequences</taxon>
        <taxon>metagenomes</taxon>
        <taxon>ecological metagenomes</taxon>
    </lineage>
</organism>
<dbReference type="EMBL" id="UOGC01000141">
    <property type="protein sequence ID" value="VAX22737.1"/>
    <property type="molecule type" value="Genomic_DNA"/>
</dbReference>
<evidence type="ECO:0000256" key="2">
    <source>
        <dbReference type="ARBA" id="ARBA00023315"/>
    </source>
</evidence>
<feature type="domain" description="Beta-ketoacyl-[acyl-carrier-protein] synthase III C-terminal" evidence="3">
    <location>
        <begin position="262"/>
        <end position="347"/>
    </location>
</feature>
<dbReference type="Pfam" id="PF08541">
    <property type="entry name" value="ACP_syn_III_C"/>
    <property type="match status" value="1"/>
</dbReference>
<accession>A0A3B1D1Z8</accession>
<dbReference type="PANTHER" id="PTHR34069">
    <property type="entry name" value="3-OXOACYL-[ACYL-CARRIER-PROTEIN] SYNTHASE 3"/>
    <property type="match status" value="1"/>
</dbReference>
<gene>
    <name evidence="4" type="ORF">MNBD_NITROSPINAE01-314</name>
</gene>
<protein>
    <submittedName>
        <fullName evidence="4">3-oxoacyl-[ACP] synthase III in alkane synthesis cluster</fullName>
    </submittedName>
</protein>
<evidence type="ECO:0000313" key="4">
    <source>
        <dbReference type="EMBL" id="VAX22737.1"/>
    </source>
</evidence>
<dbReference type="Gene3D" id="3.40.47.10">
    <property type="match status" value="2"/>
</dbReference>